<organism evidence="6">
    <name type="scientific">mine drainage metagenome</name>
    <dbReference type="NCBI Taxonomy" id="410659"/>
    <lineage>
        <taxon>unclassified sequences</taxon>
        <taxon>metagenomes</taxon>
        <taxon>ecological metagenomes</taxon>
    </lineage>
</organism>
<reference evidence="6" key="1">
    <citation type="submission" date="2016-10" db="EMBL/GenBank/DDBJ databases">
        <title>Sequence of Gallionella enrichment culture.</title>
        <authorList>
            <person name="Poehlein A."/>
            <person name="Muehling M."/>
            <person name="Daniel R."/>
        </authorList>
    </citation>
    <scope>NUCLEOTIDE SEQUENCE</scope>
</reference>
<dbReference type="GO" id="GO:0003700">
    <property type="term" value="F:DNA-binding transcription factor activity"/>
    <property type="evidence" value="ECO:0007669"/>
    <property type="project" value="InterPro"/>
</dbReference>
<dbReference type="CDD" id="cd08422">
    <property type="entry name" value="PBP2_CrgA_like"/>
    <property type="match status" value="1"/>
</dbReference>
<dbReference type="Pfam" id="PF03466">
    <property type="entry name" value="LysR_substrate"/>
    <property type="match status" value="1"/>
</dbReference>
<dbReference type="InterPro" id="IPR058163">
    <property type="entry name" value="LysR-type_TF_proteobact-type"/>
</dbReference>
<dbReference type="PANTHER" id="PTHR30537:SF5">
    <property type="entry name" value="HTH-TYPE TRANSCRIPTIONAL ACTIVATOR TTDR-RELATED"/>
    <property type="match status" value="1"/>
</dbReference>
<dbReference type="InterPro" id="IPR000847">
    <property type="entry name" value="LysR_HTH_N"/>
</dbReference>
<dbReference type="Gene3D" id="3.40.190.290">
    <property type="match status" value="1"/>
</dbReference>
<evidence type="ECO:0000313" key="6">
    <source>
        <dbReference type="EMBL" id="OIQ98366.1"/>
    </source>
</evidence>
<dbReference type="PROSITE" id="PS50931">
    <property type="entry name" value="HTH_LYSR"/>
    <property type="match status" value="1"/>
</dbReference>
<dbReference type="SUPFAM" id="SSF46785">
    <property type="entry name" value="Winged helix' DNA-binding domain"/>
    <property type="match status" value="1"/>
</dbReference>
<sequence length="303" mass="33396">MDRLDSMEAFVRVAESKSFSEAARRLNLSKSVISRQVSALETDLGARLLHRTTRNLTLTEVGAAYLERCQRILADIEEANQSVSTLQATPRGKLRISAPVPFTTTHLAPALPDFLTRYPDMEIDLVLNDRFVNLVEEGFDLAIRIGKLDDSSLIARFLAPARIAAVASPDYLARHGTPAAPADLARHRCLCYSNLTSPDEWTFQAADGSRSTVKVRGRVRANNGDVLRQAAISGLGVTVLPTFIVGADLQAGTLVPVLEDYLPQTIGIYAIYPHARHLSPKVRAFVDFLADRFGPRPYWDLVE</sequence>
<evidence type="ECO:0000256" key="2">
    <source>
        <dbReference type="ARBA" id="ARBA00023015"/>
    </source>
</evidence>
<dbReference type="Gene3D" id="1.10.10.10">
    <property type="entry name" value="Winged helix-like DNA-binding domain superfamily/Winged helix DNA-binding domain"/>
    <property type="match status" value="1"/>
</dbReference>
<dbReference type="EMBL" id="MLJW01000120">
    <property type="protein sequence ID" value="OIQ98366.1"/>
    <property type="molecule type" value="Genomic_DNA"/>
</dbReference>
<dbReference type="PANTHER" id="PTHR30537">
    <property type="entry name" value="HTH-TYPE TRANSCRIPTIONAL REGULATOR"/>
    <property type="match status" value="1"/>
</dbReference>
<gene>
    <name evidence="6" type="primary">dmlR_6</name>
    <name evidence="6" type="ORF">GALL_196440</name>
</gene>
<name>A0A1J5RQU5_9ZZZZ</name>
<dbReference type="InterPro" id="IPR005119">
    <property type="entry name" value="LysR_subst-bd"/>
</dbReference>
<dbReference type="FunFam" id="3.40.190.290:FF:000001">
    <property type="entry name" value="Transcriptional regulator, LysR family"/>
    <property type="match status" value="1"/>
</dbReference>
<protein>
    <submittedName>
        <fullName evidence="6">HTH-type transcriptional regulator DmlR</fullName>
    </submittedName>
</protein>
<dbReference type="PRINTS" id="PR00039">
    <property type="entry name" value="HTHLYSR"/>
</dbReference>
<dbReference type="FunFam" id="1.10.10.10:FF:000001">
    <property type="entry name" value="LysR family transcriptional regulator"/>
    <property type="match status" value="1"/>
</dbReference>
<proteinExistence type="inferred from homology"/>
<comment type="similarity">
    <text evidence="1">Belongs to the LysR transcriptional regulatory family.</text>
</comment>
<keyword evidence="2" id="KW-0805">Transcription regulation</keyword>
<feature type="domain" description="HTH lysR-type" evidence="5">
    <location>
        <begin position="1"/>
        <end position="59"/>
    </location>
</feature>
<dbReference type="GO" id="GO:0006351">
    <property type="term" value="P:DNA-templated transcription"/>
    <property type="evidence" value="ECO:0007669"/>
    <property type="project" value="TreeGrafter"/>
</dbReference>
<comment type="caution">
    <text evidence="6">The sequence shown here is derived from an EMBL/GenBank/DDBJ whole genome shotgun (WGS) entry which is preliminary data.</text>
</comment>
<evidence type="ECO:0000256" key="3">
    <source>
        <dbReference type="ARBA" id="ARBA00023125"/>
    </source>
</evidence>
<accession>A0A1J5RQU5</accession>
<dbReference type="SUPFAM" id="SSF53850">
    <property type="entry name" value="Periplasmic binding protein-like II"/>
    <property type="match status" value="1"/>
</dbReference>
<evidence type="ECO:0000256" key="4">
    <source>
        <dbReference type="ARBA" id="ARBA00023163"/>
    </source>
</evidence>
<dbReference type="InterPro" id="IPR036388">
    <property type="entry name" value="WH-like_DNA-bd_sf"/>
</dbReference>
<keyword evidence="3" id="KW-0238">DNA-binding</keyword>
<dbReference type="AlphaFoldDB" id="A0A1J5RQU5"/>
<dbReference type="Pfam" id="PF00126">
    <property type="entry name" value="HTH_1"/>
    <property type="match status" value="1"/>
</dbReference>
<evidence type="ECO:0000256" key="1">
    <source>
        <dbReference type="ARBA" id="ARBA00009437"/>
    </source>
</evidence>
<dbReference type="InterPro" id="IPR036390">
    <property type="entry name" value="WH_DNA-bd_sf"/>
</dbReference>
<keyword evidence="4" id="KW-0804">Transcription</keyword>
<dbReference type="GO" id="GO:0043565">
    <property type="term" value="F:sequence-specific DNA binding"/>
    <property type="evidence" value="ECO:0007669"/>
    <property type="project" value="TreeGrafter"/>
</dbReference>
<evidence type="ECO:0000259" key="5">
    <source>
        <dbReference type="PROSITE" id="PS50931"/>
    </source>
</evidence>